<dbReference type="OrthoDB" id="3944408at2759"/>
<dbReference type="Proteomes" id="UP000298138">
    <property type="component" value="Unassembled WGS sequence"/>
</dbReference>
<name>A0A4S2MW72_9PEZI</name>
<dbReference type="AlphaFoldDB" id="A0A4S2MW72"/>
<evidence type="ECO:0000313" key="4">
    <source>
        <dbReference type="Proteomes" id="UP000298138"/>
    </source>
</evidence>
<dbReference type="EMBL" id="ML220122">
    <property type="protein sequence ID" value="TGZ80851.1"/>
    <property type="molecule type" value="Genomic_DNA"/>
</dbReference>
<accession>A0A4S2MW72</accession>
<dbReference type="Pfam" id="PF22980">
    <property type="entry name" value="Myb_DNA-bind_8"/>
    <property type="match status" value="1"/>
</dbReference>
<reference evidence="3 4" key="1">
    <citation type="submission" date="2019-04" db="EMBL/GenBank/DDBJ databases">
        <title>Comparative genomics and transcriptomics to analyze fruiting body development in filamentous ascomycetes.</title>
        <authorList>
            <consortium name="DOE Joint Genome Institute"/>
            <person name="Lutkenhaus R."/>
            <person name="Traeger S."/>
            <person name="Breuer J."/>
            <person name="Kuo A."/>
            <person name="Lipzen A."/>
            <person name="Pangilinan J."/>
            <person name="Dilworth D."/>
            <person name="Sandor L."/>
            <person name="Poggeler S."/>
            <person name="Barry K."/>
            <person name="Grigoriev I.V."/>
            <person name="Nowrousian M."/>
        </authorList>
    </citation>
    <scope>NUCLEOTIDE SEQUENCE [LARGE SCALE GENOMIC DNA]</scope>
    <source>
        <strain evidence="3 4">CBS 389.68</strain>
    </source>
</reference>
<protein>
    <recommendedName>
        <fullName evidence="2">Myb-like DNA-binding domain-containing protein</fullName>
    </recommendedName>
</protein>
<gene>
    <name evidence="3" type="ORF">EX30DRAFT_371883</name>
</gene>
<keyword evidence="4" id="KW-1185">Reference proteome</keyword>
<dbReference type="STRING" id="341454.A0A4S2MW72"/>
<feature type="compositionally biased region" description="Polar residues" evidence="1">
    <location>
        <begin position="57"/>
        <end position="68"/>
    </location>
</feature>
<feature type="compositionally biased region" description="Basic and acidic residues" evidence="1">
    <location>
        <begin position="224"/>
        <end position="234"/>
    </location>
</feature>
<organism evidence="3 4">
    <name type="scientific">Ascodesmis nigricans</name>
    <dbReference type="NCBI Taxonomy" id="341454"/>
    <lineage>
        <taxon>Eukaryota</taxon>
        <taxon>Fungi</taxon>
        <taxon>Dikarya</taxon>
        <taxon>Ascomycota</taxon>
        <taxon>Pezizomycotina</taxon>
        <taxon>Pezizomycetes</taxon>
        <taxon>Pezizales</taxon>
        <taxon>Ascodesmidaceae</taxon>
        <taxon>Ascodesmis</taxon>
    </lineage>
</organism>
<dbReference type="InterPro" id="IPR054505">
    <property type="entry name" value="Myb_DNA-bind_8"/>
</dbReference>
<feature type="domain" description="Myb-like DNA-binding" evidence="2">
    <location>
        <begin position="8"/>
        <end position="54"/>
    </location>
</feature>
<dbReference type="InParanoid" id="A0A4S2MW72"/>
<feature type="region of interest" description="Disordered" evidence="1">
    <location>
        <begin position="181"/>
        <end position="247"/>
    </location>
</feature>
<sequence>MPAKASEEESVRFLLLCLKHSDIKHLDFHKVASDFGIKPPAARMRLTRLRKSIDDTFLQNSSSSSGVKQTKRSVSDPVPGKKGKAADAQLPGSGGYPYPPQRMRPRGPLNRSAPGNVYGGKGRVNGAPGLHQIYGGYVPGSPTPDENIPIDPILRNLAIYRAIRSPYPPIHAYNEVEDAPNKAQPLTPASSTTAYASTHPAVHTPPASPPKTNKIKLSQQMKGPDPENKGKRPTEGFGLEGQMIVID</sequence>
<feature type="compositionally biased region" description="Low complexity" evidence="1">
    <location>
        <begin position="185"/>
        <end position="201"/>
    </location>
</feature>
<proteinExistence type="predicted"/>
<evidence type="ECO:0000313" key="3">
    <source>
        <dbReference type="EMBL" id="TGZ80851.1"/>
    </source>
</evidence>
<evidence type="ECO:0000256" key="1">
    <source>
        <dbReference type="SAM" id="MobiDB-lite"/>
    </source>
</evidence>
<evidence type="ECO:0000259" key="2">
    <source>
        <dbReference type="Pfam" id="PF22980"/>
    </source>
</evidence>
<feature type="region of interest" description="Disordered" evidence="1">
    <location>
        <begin position="57"/>
        <end position="114"/>
    </location>
</feature>